<evidence type="ECO:0000313" key="3">
    <source>
        <dbReference type="Proteomes" id="UP000198856"/>
    </source>
</evidence>
<dbReference type="PANTHER" id="PTHR11138:SF5">
    <property type="entry name" value="METHIONYL-TRNA FORMYLTRANSFERASE, MITOCHONDRIAL"/>
    <property type="match status" value="1"/>
</dbReference>
<dbReference type="InterPro" id="IPR001555">
    <property type="entry name" value="GART_AS"/>
</dbReference>
<dbReference type="GO" id="GO:0005829">
    <property type="term" value="C:cytosol"/>
    <property type="evidence" value="ECO:0007669"/>
    <property type="project" value="TreeGrafter"/>
</dbReference>
<dbReference type="Proteomes" id="UP000198856">
    <property type="component" value="Unassembled WGS sequence"/>
</dbReference>
<dbReference type="InterPro" id="IPR002376">
    <property type="entry name" value="Formyl_transf_N"/>
</dbReference>
<dbReference type="InterPro" id="IPR036477">
    <property type="entry name" value="Formyl_transf_N_sf"/>
</dbReference>
<organism evidence="2 3">
    <name type="scientific">Halovenus aranensis</name>
    <dbReference type="NCBI Taxonomy" id="890420"/>
    <lineage>
        <taxon>Archaea</taxon>
        <taxon>Methanobacteriati</taxon>
        <taxon>Methanobacteriota</taxon>
        <taxon>Stenosarchaea group</taxon>
        <taxon>Halobacteria</taxon>
        <taxon>Halobacteriales</taxon>
        <taxon>Haloarculaceae</taxon>
        <taxon>Halovenus</taxon>
    </lineage>
</organism>
<dbReference type="RefSeq" id="WP_092704811.1">
    <property type="nucleotide sequence ID" value="NZ_FNFC01000027.1"/>
</dbReference>
<dbReference type="Pfam" id="PF00551">
    <property type="entry name" value="Formyl_trans_N"/>
    <property type="match status" value="1"/>
</dbReference>
<dbReference type="STRING" id="890420.SAMN05216226_1277"/>
<dbReference type="OrthoDB" id="199806at2157"/>
<proteinExistence type="predicted"/>
<name>A0A1G8ZKH7_9EURY</name>
<reference evidence="2 3" key="1">
    <citation type="submission" date="2016-10" db="EMBL/GenBank/DDBJ databases">
        <authorList>
            <person name="de Groot N.N."/>
        </authorList>
    </citation>
    <scope>NUCLEOTIDE SEQUENCE [LARGE SCALE GENOMIC DNA]</scope>
    <source>
        <strain evidence="2 3">IBRC-M10015</strain>
    </source>
</reference>
<feature type="domain" description="Formyl transferase N-terminal" evidence="1">
    <location>
        <begin position="90"/>
        <end position="227"/>
    </location>
</feature>
<sequence length="267" mass="29958">MSNDSNSVGVYIVTVDEYYYIPKFLHDVVEANDINISGITTVSPSLGTQNMPSFLYDLLRVFGPRVFAKHLMFYGKYAAIDRLNRVLRRGAAYSPKTLALRNGIDYRHVTDVNANSHTDHVAQKNPDVLVSVAATQKFESKLLSIPTKGAINIHSSLLPEYRGVSPSFWALLNEEEKTGITVHYMTEEIDSGDLITQQPLEIRESDSLHSLNTRVAQLGSDTLLSALRDIKNDSVNSRSVDPEEGEYYSMPEREDVSKFLSRGNTFY</sequence>
<dbReference type="EMBL" id="FNFC01000027">
    <property type="protein sequence ID" value="SDK15576.1"/>
    <property type="molecule type" value="Genomic_DNA"/>
</dbReference>
<evidence type="ECO:0000259" key="1">
    <source>
        <dbReference type="Pfam" id="PF00551"/>
    </source>
</evidence>
<keyword evidence="3" id="KW-1185">Reference proteome</keyword>
<dbReference type="SUPFAM" id="SSF53328">
    <property type="entry name" value="Formyltransferase"/>
    <property type="match status" value="1"/>
</dbReference>
<accession>A0A1G8ZKH7</accession>
<gene>
    <name evidence="2" type="ORF">SAMN05216226_1277</name>
</gene>
<dbReference type="PROSITE" id="PS00373">
    <property type="entry name" value="GART"/>
    <property type="match status" value="1"/>
</dbReference>
<dbReference type="PANTHER" id="PTHR11138">
    <property type="entry name" value="METHIONYL-TRNA FORMYLTRANSFERASE"/>
    <property type="match status" value="1"/>
</dbReference>
<dbReference type="AlphaFoldDB" id="A0A1G8ZKH7"/>
<keyword evidence="2" id="KW-0808">Transferase</keyword>
<dbReference type="Gene3D" id="3.40.50.12230">
    <property type="match status" value="1"/>
</dbReference>
<evidence type="ECO:0000313" key="2">
    <source>
        <dbReference type="EMBL" id="SDK15576.1"/>
    </source>
</evidence>
<protein>
    <submittedName>
        <fullName evidence="2">Formyl transferase</fullName>
    </submittedName>
</protein>
<dbReference type="GO" id="GO:0004479">
    <property type="term" value="F:methionyl-tRNA formyltransferase activity"/>
    <property type="evidence" value="ECO:0007669"/>
    <property type="project" value="TreeGrafter"/>
</dbReference>